<feature type="transmembrane region" description="Helical" evidence="2">
    <location>
        <begin position="63"/>
        <end position="80"/>
    </location>
</feature>
<keyword evidence="2" id="KW-0472">Membrane</keyword>
<evidence type="ECO:0000313" key="3">
    <source>
        <dbReference type="EMBL" id="AGG90239.1"/>
    </source>
</evidence>
<feature type="region of interest" description="Disordered" evidence="1">
    <location>
        <begin position="1"/>
        <end position="55"/>
    </location>
</feature>
<dbReference type="InterPro" id="IPR011990">
    <property type="entry name" value="TPR-like_helical_dom_sf"/>
</dbReference>
<accession>M4NH60</accession>
<dbReference type="STRING" id="666685.R2APBS1_3167"/>
<dbReference type="Gene3D" id="1.25.40.10">
    <property type="entry name" value="Tetratricopeptide repeat domain"/>
    <property type="match status" value="1"/>
</dbReference>
<protein>
    <recommendedName>
        <fullName evidence="5">Tetratricopeptide repeat protein</fullName>
    </recommendedName>
</protein>
<dbReference type="AlphaFoldDB" id="M4NH60"/>
<dbReference type="RefSeq" id="WP_015448635.1">
    <property type="nucleotide sequence ID" value="NC_020541.1"/>
</dbReference>
<keyword evidence="4" id="KW-1185">Reference proteome</keyword>
<dbReference type="OrthoDB" id="5935824at2"/>
<dbReference type="KEGG" id="rhd:R2APBS1_3167"/>
<keyword evidence="2" id="KW-1133">Transmembrane helix</keyword>
<evidence type="ECO:0000256" key="2">
    <source>
        <dbReference type="SAM" id="Phobius"/>
    </source>
</evidence>
<dbReference type="EMBL" id="CP003470">
    <property type="protein sequence ID" value="AGG90239.1"/>
    <property type="molecule type" value="Genomic_DNA"/>
</dbReference>
<feature type="compositionally biased region" description="Low complexity" evidence="1">
    <location>
        <begin position="393"/>
        <end position="405"/>
    </location>
</feature>
<gene>
    <name evidence="3" type="ORF">R2APBS1_3167</name>
</gene>
<dbReference type="SUPFAM" id="SSF48452">
    <property type="entry name" value="TPR-like"/>
    <property type="match status" value="2"/>
</dbReference>
<dbReference type="Proteomes" id="UP000011859">
    <property type="component" value="Chromosome"/>
</dbReference>
<feature type="compositionally biased region" description="Basic and acidic residues" evidence="1">
    <location>
        <begin position="1"/>
        <end position="14"/>
    </location>
</feature>
<organism evidence="3 4">
    <name type="scientific">Rhodanobacter denitrificans</name>
    <dbReference type="NCBI Taxonomy" id="666685"/>
    <lineage>
        <taxon>Bacteria</taxon>
        <taxon>Pseudomonadati</taxon>
        <taxon>Pseudomonadota</taxon>
        <taxon>Gammaproteobacteria</taxon>
        <taxon>Lysobacterales</taxon>
        <taxon>Rhodanobacteraceae</taxon>
        <taxon>Rhodanobacter</taxon>
    </lineage>
</organism>
<evidence type="ECO:0000313" key="4">
    <source>
        <dbReference type="Proteomes" id="UP000011859"/>
    </source>
</evidence>
<dbReference type="eggNOG" id="COG4783">
    <property type="taxonomic scope" value="Bacteria"/>
</dbReference>
<proteinExistence type="predicted"/>
<dbReference type="HOGENOM" id="CLU_484735_0_0_6"/>
<evidence type="ECO:0000256" key="1">
    <source>
        <dbReference type="SAM" id="MobiDB-lite"/>
    </source>
</evidence>
<evidence type="ECO:0008006" key="5">
    <source>
        <dbReference type="Google" id="ProtNLM"/>
    </source>
</evidence>
<reference evidence="3 4" key="1">
    <citation type="submission" date="2012-04" db="EMBL/GenBank/DDBJ databases">
        <title>Complete genome of Rhodanobacter sp. 2APBS1.</title>
        <authorList>
            <consortium name="US DOE Joint Genome Institute"/>
            <person name="Huntemann M."/>
            <person name="Wei C.-L."/>
            <person name="Han J."/>
            <person name="Detter J.C."/>
            <person name="Han C."/>
            <person name="Tapia R."/>
            <person name="Munk A.C.C."/>
            <person name="Chen A."/>
            <person name="Krypides N."/>
            <person name="Mavromatis K."/>
            <person name="Markowitz V."/>
            <person name="Szeto E."/>
            <person name="Ivanova N."/>
            <person name="Mikhailova N."/>
            <person name="Ovchinnikova G."/>
            <person name="Pagani I."/>
            <person name="Pati A."/>
            <person name="Goodwin L."/>
            <person name="Peters L."/>
            <person name="Pitluck S."/>
            <person name="Woyke T."/>
            <person name="Prakash O."/>
            <person name="Elkins J."/>
            <person name="Brown S."/>
            <person name="Palumbo A."/>
            <person name="Hemme C."/>
            <person name="Zhou J."/>
            <person name="Watson D."/>
            <person name="Jardine P."/>
            <person name="Kostka J."/>
            <person name="Green S."/>
        </authorList>
    </citation>
    <scope>NUCLEOTIDE SEQUENCE [LARGE SCALE GENOMIC DNA]</scope>
    <source>
        <strain evidence="3 4">2APBS1</strain>
    </source>
</reference>
<feature type="region of interest" description="Disordered" evidence="1">
    <location>
        <begin position="393"/>
        <end position="414"/>
    </location>
</feature>
<name>M4NH60_9GAMM</name>
<keyword evidence="2" id="KW-0812">Transmembrane</keyword>
<sequence>MSGRRDQHDAHPPVRTEPTLGDLDRLDAPPAPAADGLPQIAVEPRRPHGRATAAPRRKRRRGWLVLLLLLVLALAGGLWLNQNRLRGMLPRTDFNTVLAQAQQALQDGRLDGQDGSSARELFQAAVALEPDNDRARDGLRQVGQAMLAQADAALQAGQLAQAAQQATVARELLGGGSDIDRLDRAIAAARAAQVHTVDLVDQAQQALAAGKLDGPDGAGALYQRVLRADPDNAVAAHGLDQVGYALAVQARAALDAKDAATADARIEQLAALQPNNGALPALRALQAQARRQDSSALEAALKAGQDALRAGRIAGDGDDTALVHFQAALKLDPDNAQAHAGLGKVAQALTVQASAALDDGDAAQAAKLLDQAAALAPKSADLAAARARLERTPAAPAAPAGADNASMPVAPPSVTPQQSAAVAQLVLRAQTATNNGDIMMPPGDCAYDLYRSALAIDGNSAAALQGLQALPRQVEQQFDRALAAGNLGKAGDMLANLAELAPGDAALGALGNRLAGAWLDQAEQQLARGDRIGASQSLERARKLSPSNPRVLDLAARLQGGG</sequence>